<dbReference type="EMBL" id="JANBUP010001328">
    <property type="protein sequence ID" value="KAJ2806477.1"/>
    <property type="molecule type" value="Genomic_DNA"/>
</dbReference>
<protein>
    <submittedName>
        <fullName evidence="1">Uncharacterized protein</fullName>
    </submittedName>
</protein>
<sequence length="415" mass="47423">MRILTFATVAASLTLNVSGFIADPRQVRWNTLTGKQTQLVGHRGEKAFMPEHTRASYWQAAVEGADYIEPDLGLSKDGHLIVNHNEWLSENTNVASIPELAHLRTNKTWTNDGKPTTVDDWFVMDLTLAQIKMLRVNQAPFTWRPQHFNGMFEVLTFEEYLQIVRNVTIDLGRPFGVIPELKSPLLYNLGRSYPRYFEDRAILTLRHYGWTSVTGKIDESQHSDLSFAPLRPLNGSCLGPAAWQSFDQETAAYLSSHTSTPVVALNQNLPWFFTPKGLDRVATYAQIVSPWKDFFVTGAEAYFKSQNITWDPKEIAQLGGFIAPDRLAKEIHKRGMTLSPYTFYDSHQAMSYLCQSGVKPLSKSGFCPKDKREEFFYFFEQGMDFMFVENIQEANVLRILYTNHLEQQRASEYSS</sequence>
<name>A0ACC1LEP9_9FUNG</name>
<evidence type="ECO:0000313" key="2">
    <source>
        <dbReference type="Proteomes" id="UP001140096"/>
    </source>
</evidence>
<gene>
    <name evidence="1" type="ORF">H4S07_003794</name>
</gene>
<keyword evidence="2" id="KW-1185">Reference proteome</keyword>
<accession>A0ACC1LEP9</accession>
<evidence type="ECO:0000313" key="1">
    <source>
        <dbReference type="EMBL" id="KAJ2806477.1"/>
    </source>
</evidence>
<proteinExistence type="predicted"/>
<dbReference type="Proteomes" id="UP001140096">
    <property type="component" value="Unassembled WGS sequence"/>
</dbReference>
<reference evidence="1" key="1">
    <citation type="submission" date="2022-07" db="EMBL/GenBank/DDBJ databases">
        <title>Phylogenomic reconstructions and comparative analyses of Kickxellomycotina fungi.</title>
        <authorList>
            <person name="Reynolds N.K."/>
            <person name="Stajich J.E."/>
            <person name="Barry K."/>
            <person name="Grigoriev I.V."/>
            <person name="Crous P."/>
            <person name="Smith M.E."/>
        </authorList>
    </citation>
    <scope>NUCLEOTIDE SEQUENCE</scope>
    <source>
        <strain evidence="1">CBS 102833</strain>
    </source>
</reference>
<organism evidence="1 2">
    <name type="scientific">Coemansia furcata</name>
    <dbReference type="NCBI Taxonomy" id="417177"/>
    <lineage>
        <taxon>Eukaryota</taxon>
        <taxon>Fungi</taxon>
        <taxon>Fungi incertae sedis</taxon>
        <taxon>Zoopagomycota</taxon>
        <taxon>Kickxellomycotina</taxon>
        <taxon>Kickxellomycetes</taxon>
        <taxon>Kickxellales</taxon>
        <taxon>Kickxellaceae</taxon>
        <taxon>Coemansia</taxon>
    </lineage>
</organism>
<comment type="caution">
    <text evidence="1">The sequence shown here is derived from an EMBL/GenBank/DDBJ whole genome shotgun (WGS) entry which is preliminary data.</text>
</comment>